<dbReference type="RefSeq" id="WP_420242884.1">
    <property type="nucleotide sequence ID" value="NZ_BOPV01000001.1"/>
</dbReference>
<dbReference type="InterPro" id="IPR041649">
    <property type="entry name" value="NepR"/>
</dbReference>
<sequence length="61" mass="6884">MSGKPRNKSNKAKKSPAPGDRFDIWLDGKLKTAYGSVLDEPIPDDIMKLLEQELVKKLDEK</sequence>
<evidence type="ECO:0000259" key="2">
    <source>
        <dbReference type="Pfam" id="PF18557"/>
    </source>
</evidence>
<dbReference type="Proteomes" id="UP000681075">
    <property type="component" value="Unassembled WGS sequence"/>
</dbReference>
<gene>
    <name evidence="3" type="ORF">TMPK1_20020</name>
</gene>
<reference evidence="3" key="1">
    <citation type="submission" date="2021-02" db="EMBL/GenBank/DDBJ databases">
        <title>Genome sequence of Rhodospirillales sp. strain TMPK1 isolated from soil.</title>
        <authorList>
            <person name="Nakai R."/>
            <person name="Kusada H."/>
            <person name="Tamaki H."/>
        </authorList>
    </citation>
    <scope>NUCLEOTIDE SEQUENCE</scope>
    <source>
        <strain evidence="3">TMPK1</strain>
    </source>
</reference>
<comment type="caution">
    <text evidence="3">The sequence shown here is derived from an EMBL/GenBank/DDBJ whole genome shotgun (WGS) entry which is preliminary data.</text>
</comment>
<feature type="domain" description="Anti-sigma factor NepR" evidence="2">
    <location>
        <begin position="26"/>
        <end position="52"/>
    </location>
</feature>
<name>A0A8S8XF48_9PROT</name>
<dbReference type="EMBL" id="BOPV01000001">
    <property type="protein sequence ID" value="GIL39765.1"/>
    <property type="molecule type" value="Genomic_DNA"/>
</dbReference>
<feature type="compositionally biased region" description="Basic residues" evidence="1">
    <location>
        <begin position="1"/>
        <end position="14"/>
    </location>
</feature>
<evidence type="ECO:0000256" key="1">
    <source>
        <dbReference type="SAM" id="MobiDB-lite"/>
    </source>
</evidence>
<evidence type="ECO:0000313" key="3">
    <source>
        <dbReference type="EMBL" id="GIL39765.1"/>
    </source>
</evidence>
<feature type="region of interest" description="Disordered" evidence="1">
    <location>
        <begin position="1"/>
        <end position="21"/>
    </location>
</feature>
<protein>
    <recommendedName>
        <fullName evidence="2">Anti-sigma factor NepR domain-containing protein</fullName>
    </recommendedName>
</protein>
<organism evidence="3 4">
    <name type="scientific">Roseiterribacter gracilis</name>
    <dbReference type="NCBI Taxonomy" id="2812848"/>
    <lineage>
        <taxon>Bacteria</taxon>
        <taxon>Pseudomonadati</taxon>
        <taxon>Pseudomonadota</taxon>
        <taxon>Alphaproteobacteria</taxon>
        <taxon>Rhodospirillales</taxon>
        <taxon>Roseiterribacteraceae</taxon>
        <taxon>Roseiterribacter</taxon>
    </lineage>
</organism>
<accession>A0A8S8XF48</accession>
<dbReference type="AlphaFoldDB" id="A0A8S8XF48"/>
<evidence type="ECO:0000313" key="4">
    <source>
        <dbReference type="Proteomes" id="UP000681075"/>
    </source>
</evidence>
<dbReference type="Pfam" id="PF18557">
    <property type="entry name" value="NepR"/>
    <property type="match status" value="1"/>
</dbReference>
<keyword evidence="4" id="KW-1185">Reference proteome</keyword>
<proteinExistence type="predicted"/>